<sequence>MMKEKKSSKVIPFPNLKKRLIDKGMAALKEKNFQEALELFIEAQEIDRENEAEIQFGIALCLMELGQLEEAKKTCKKMLLEDTGDYFTVLQVYLTILIQLHQYKEVQETIEAVLEENQLPAQNAEQFYKLLEFSRKMNETGEVDLDDTVESNIDFGSEHDQMLFIQSLKNQNVIKYIQQLKMILEDPNTNPVIKTLALQLLMDSEIEKEVTVHKFGKTLDVKPSALFDPNELAFTKKVINILDDTLGNENPVLFETVKELWLRHLYVLFPFTPEPAEEKLWAAALHLVGYEMHGITLEREEMEAMYGVSLEQIEHLCVNIYHLEEISYMQI</sequence>
<dbReference type="InterPro" id="IPR011990">
    <property type="entry name" value="TPR-like_helical_dom_sf"/>
</dbReference>
<protein>
    <submittedName>
        <fullName evidence="2">Tetratricopeptide repeat protein</fullName>
    </submittedName>
</protein>
<accession>A0ABU6NVG0</accession>
<evidence type="ECO:0000256" key="1">
    <source>
        <dbReference type="PROSITE-ProRule" id="PRU00339"/>
    </source>
</evidence>
<dbReference type="Gene3D" id="1.25.40.10">
    <property type="entry name" value="Tetratricopeptide repeat domain"/>
    <property type="match status" value="1"/>
</dbReference>
<dbReference type="Proteomes" id="UP001342826">
    <property type="component" value="Unassembled WGS sequence"/>
</dbReference>
<evidence type="ECO:0000313" key="3">
    <source>
        <dbReference type="Proteomes" id="UP001342826"/>
    </source>
</evidence>
<name>A0ABU6NVG0_9BACI</name>
<dbReference type="InterPro" id="IPR019734">
    <property type="entry name" value="TPR_rpt"/>
</dbReference>
<dbReference type="PROSITE" id="PS50005">
    <property type="entry name" value="TPR"/>
    <property type="match status" value="1"/>
</dbReference>
<keyword evidence="3" id="KW-1185">Reference proteome</keyword>
<organism evidence="2 3">
    <name type="scientific">Metabacillus fastidiosus</name>
    <dbReference type="NCBI Taxonomy" id="1458"/>
    <lineage>
        <taxon>Bacteria</taxon>
        <taxon>Bacillati</taxon>
        <taxon>Bacillota</taxon>
        <taxon>Bacilli</taxon>
        <taxon>Bacillales</taxon>
        <taxon>Bacillaceae</taxon>
        <taxon>Metabacillus</taxon>
    </lineage>
</organism>
<dbReference type="EMBL" id="JARTFS010000005">
    <property type="protein sequence ID" value="MED4401122.1"/>
    <property type="molecule type" value="Genomic_DNA"/>
</dbReference>
<dbReference type="Pfam" id="PF14559">
    <property type="entry name" value="TPR_19"/>
    <property type="match status" value="1"/>
</dbReference>
<dbReference type="SUPFAM" id="SSF116965">
    <property type="entry name" value="Hypothetical protein MPN330"/>
    <property type="match status" value="1"/>
</dbReference>
<reference evidence="2 3" key="1">
    <citation type="submission" date="2023-03" db="EMBL/GenBank/DDBJ databases">
        <title>Bacillus Genome Sequencing.</title>
        <authorList>
            <person name="Dunlap C."/>
        </authorList>
    </citation>
    <scope>NUCLEOTIDE SEQUENCE [LARGE SCALE GENOMIC DNA]</scope>
    <source>
        <strain evidence="2 3">NRS-1717</strain>
    </source>
</reference>
<dbReference type="RefSeq" id="WP_156483538.1">
    <property type="nucleotide sequence ID" value="NZ_JARTFQ010000007.1"/>
</dbReference>
<dbReference type="SUPFAM" id="SSF48452">
    <property type="entry name" value="TPR-like"/>
    <property type="match status" value="1"/>
</dbReference>
<dbReference type="SMART" id="SM00028">
    <property type="entry name" value="TPR"/>
    <property type="match status" value="2"/>
</dbReference>
<comment type="caution">
    <text evidence="2">The sequence shown here is derived from an EMBL/GenBank/DDBJ whole genome shotgun (WGS) entry which is preliminary data.</text>
</comment>
<evidence type="ECO:0000313" key="2">
    <source>
        <dbReference type="EMBL" id="MED4401122.1"/>
    </source>
</evidence>
<proteinExistence type="predicted"/>
<dbReference type="GeneID" id="301140105"/>
<feature type="repeat" description="TPR" evidence="1">
    <location>
        <begin position="17"/>
        <end position="50"/>
    </location>
</feature>
<gene>
    <name evidence="2" type="ORF">P9271_07210</name>
</gene>
<keyword evidence="1" id="KW-0802">TPR repeat</keyword>